<evidence type="ECO:0000259" key="3">
    <source>
        <dbReference type="PROSITE" id="PS01031"/>
    </source>
</evidence>
<protein>
    <recommendedName>
        <fullName evidence="3">SHSP domain-containing protein</fullName>
    </recommendedName>
</protein>
<evidence type="ECO:0000256" key="2">
    <source>
        <dbReference type="RuleBase" id="RU003616"/>
    </source>
</evidence>
<dbReference type="Proteomes" id="UP000242474">
    <property type="component" value="Unassembled WGS sequence"/>
</dbReference>
<keyword evidence="5" id="KW-1185">Reference proteome</keyword>
<dbReference type="CDD" id="cd06464">
    <property type="entry name" value="ACD_sHsps-like"/>
    <property type="match status" value="1"/>
</dbReference>
<name>A0A2G5BAX7_COERN</name>
<gene>
    <name evidence="4" type="ORF">COEREDRAFT_81390</name>
</gene>
<dbReference type="InterPro" id="IPR008978">
    <property type="entry name" value="HSP20-like_chaperone"/>
</dbReference>
<dbReference type="EMBL" id="KZ303501">
    <property type="protein sequence ID" value="PIA16168.1"/>
    <property type="molecule type" value="Genomic_DNA"/>
</dbReference>
<organism evidence="4 5">
    <name type="scientific">Coemansia reversa (strain ATCC 12441 / NRRL 1564)</name>
    <dbReference type="NCBI Taxonomy" id="763665"/>
    <lineage>
        <taxon>Eukaryota</taxon>
        <taxon>Fungi</taxon>
        <taxon>Fungi incertae sedis</taxon>
        <taxon>Zoopagomycota</taxon>
        <taxon>Kickxellomycotina</taxon>
        <taxon>Kickxellomycetes</taxon>
        <taxon>Kickxellales</taxon>
        <taxon>Kickxellaceae</taxon>
        <taxon>Coemansia</taxon>
    </lineage>
</organism>
<proteinExistence type="inferred from homology"/>
<dbReference type="Gene3D" id="2.60.40.790">
    <property type="match status" value="1"/>
</dbReference>
<sequence>MRHGVSNFDRDIFPDNPSFRTIQAHQLRGRTRVEHEWMGMTWMPRYHTTGGRAPLLEVSRHENHTTRPTIFGQVFEPLEREDKIKRYKDKWEIRLTSPVFIGAAETKVQVKAGKLFVVARSSRERNGRNGLHGWSGNSFEYQSVLPPGFKAKEISAKRDGSTMLITIPFTPSCA</sequence>
<dbReference type="Pfam" id="PF00011">
    <property type="entry name" value="HSP20"/>
    <property type="match status" value="1"/>
</dbReference>
<accession>A0A2G5BAX7</accession>
<evidence type="ECO:0000313" key="5">
    <source>
        <dbReference type="Proteomes" id="UP000242474"/>
    </source>
</evidence>
<dbReference type="InterPro" id="IPR002068">
    <property type="entry name" value="A-crystallin/Hsp20_dom"/>
</dbReference>
<comment type="similarity">
    <text evidence="1 2">Belongs to the small heat shock protein (HSP20) family.</text>
</comment>
<dbReference type="OrthoDB" id="5511210at2759"/>
<feature type="domain" description="SHSP" evidence="3">
    <location>
        <begin position="69"/>
        <end position="174"/>
    </location>
</feature>
<evidence type="ECO:0000256" key="1">
    <source>
        <dbReference type="PROSITE-ProRule" id="PRU00285"/>
    </source>
</evidence>
<evidence type="ECO:0000313" key="4">
    <source>
        <dbReference type="EMBL" id="PIA16168.1"/>
    </source>
</evidence>
<reference evidence="4 5" key="1">
    <citation type="journal article" date="2015" name="Genome Biol. Evol.">
        <title>Phylogenomic analyses indicate that early fungi evolved digesting cell walls of algal ancestors of land plants.</title>
        <authorList>
            <person name="Chang Y."/>
            <person name="Wang S."/>
            <person name="Sekimoto S."/>
            <person name="Aerts A.L."/>
            <person name="Choi C."/>
            <person name="Clum A."/>
            <person name="LaButti K.M."/>
            <person name="Lindquist E.A."/>
            <person name="Yee Ngan C."/>
            <person name="Ohm R.A."/>
            <person name="Salamov A.A."/>
            <person name="Grigoriev I.V."/>
            <person name="Spatafora J.W."/>
            <person name="Berbee M.L."/>
        </authorList>
    </citation>
    <scope>NUCLEOTIDE SEQUENCE [LARGE SCALE GENOMIC DNA]</scope>
    <source>
        <strain evidence="4 5">NRRL 1564</strain>
    </source>
</reference>
<dbReference type="AlphaFoldDB" id="A0A2G5BAX7"/>
<dbReference type="PROSITE" id="PS01031">
    <property type="entry name" value="SHSP"/>
    <property type="match status" value="1"/>
</dbReference>